<evidence type="ECO:0000256" key="5">
    <source>
        <dbReference type="ARBA" id="ARBA00023163"/>
    </source>
</evidence>
<sequence length="203" mass="24117">MDTTGELTQKKFSARQLVSKVFETDQYLIRQILDEDDKRAAEILIDRYYKTVYREIYIKTSDEELSLDLTQETFISILRALSQFDASKASFKTWIIRIAQNKVIDYRRSRYNHESIMTEVLEDYDKPSSDCIEDNAINSMTKEKVMQILKKQDEVSERIFMMRAYEEHSFTQIAQMMGMNQSAVKARYYKTVKLIRKELEGYE</sequence>
<dbReference type="PANTHER" id="PTHR43133">
    <property type="entry name" value="RNA POLYMERASE ECF-TYPE SIGMA FACTO"/>
    <property type="match status" value="1"/>
</dbReference>
<dbReference type="SUPFAM" id="SSF88659">
    <property type="entry name" value="Sigma3 and sigma4 domains of RNA polymerase sigma factors"/>
    <property type="match status" value="1"/>
</dbReference>
<feature type="domain" description="RNA polymerase sigma factor 70 region 4 type 2" evidence="8">
    <location>
        <begin position="157"/>
        <end position="193"/>
    </location>
</feature>
<organism evidence="9 10">
    <name type="scientific">Lachnospira hominis</name>
    <name type="common">ex Liu et al. 2021</name>
    <dbReference type="NCBI Taxonomy" id="2763051"/>
    <lineage>
        <taxon>Bacteria</taxon>
        <taxon>Bacillati</taxon>
        <taxon>Bacillota</taxon>
        <taxon>Clostridia</taxon>
        <taxon>Lachnospirales</taxon>
        <taxon>Lachnospiraceae</taxon>
        <taxon>Lachnospira</taxon>
    </lineage>
</organism>
<dbReference type="Pfam" id="PF04542">
    <property type="entry name" value="Sigma70_r2"/>
    <property type="match status" value="1"/>
</dbReference>
<evidence type="ECO:0000256" key="3">
    <source>
        <dbReference type="ARBA" id="ARBA00023082"/>
    </source>
</evidence>
<evidence type="ECO:0000256" key="1">
    <source>
        <dbReference type="ARBA" id="ARBA00010641"/>
    </source>
</evidence>
<dbReference type="Gene3D" id="1.10.10.10">
    <property type="entry name" value="Winged helix-like DNA-binding domain superfamily/Winged helix DNA-binding domain"/>
    <property type="match status" value="1"/>
</dbReference>
<reference evidence="9 10" key="1">
    <citation type="submission" date="2020-08" db="EMBL/GenBank/DDBJ databases">
        <title>Genome public.</title>
        <authorList>
            <person name="Liu C."/>
            <person name="Sun Q."/>
        </authorList>
    </citation>
    <scope>NUCLEOTIDE SEQUENCE [LARGE SCALE GENOMIC DNA]</scope>
    <source>
        <strain evidence="9 10">NSJ-43</strain>
    </source>
</reference>
<proteinExistence type="inferred from homology"/>
<evidence type="ECO:0000313" key="10">
    <source>
        <dbReference type="Proteomes" id="UP000628463"/>
    </source>
</evidence>
<dbReference type="PROSITE" id="PS01063">
    <property type="entry name" value="SIGMA70_ECF"/>
    <property type="match status" value="1"/>
</dbReference>
<dbReference type="Gene3D" id="1.10.1740.10">
    <property type="match status" value="1"/>
</dbReference>
<dbReference type="InterPro" id="IPR039425">
    <property type="entry name" value="RNA_pol_sigma-70-like"/>
</dbReference>
<dbReference type="RefSeq" id="WP_186837367.1">
    <property type="nucleotide sequence ID" value="NZ_JACOPD010000010.1"/>
</dbReference>
<dbReference type="InterPro" id="IPR036388">
    <property type="entry name" value="WH-like_DNA-bd_sf"/>
</dbReference>
<keyword evidence="3 6" id="KW-0731">Sigma factor</keyword>
<keyword evidence="2 6" id="KW-0805">Transcription regulation</keyword>
<dbReference type="InterPro" id="IPR014284">
    <property type="entry name" value="RNA_pol_sigma-70_dom"/>
</dbReference>
<dbReference type="Proteomes" id="UP000628463">
    <property type="component" value="Unassembled WGS sequence"/>
</dbReference>
<evidence type="ECO:0000256" key="6">
    <source>
        <dbReference type="RuleBase" id="RU000716"/>
    </source>
</evidence>
<comment type="caution">
    <text evidence="9">The sequence shown here is derived from an EMBL/GenBank/DDBJ whole genome shotgun (WGS) entry which is preliminary data.</text>
</comment>
<dbReference type="SUPFAM" id="SSF88946">
    <property type="entry name" value="Sigma2 domain of RNA polymerase sigma factors"/>
    <property type="match status" value="1"/>
</dbReference>
<dbReference type="EMBL" id="JACOPD010000010">
    <property type="protein sequence ID" value="MBC5681737.1"/>
    <property type="molecule type" value="Genomic_DNA"/>
</dbReference>
<dbReference type="InterPro" id="IPR007627">
    <property type="entry name" value="RNA_pol_sigma70_r2"/>
</dbReference>
<dbReference type="InterPro" id="IPR013325">
    <property type="entry name" value="RNA_pol_sigma_r2"/>
</dbReference>
<dbReference type="InterPro" id="IPR000838">
    <property type="entry name" value="RNA_pol_sigma70_ECF_CS"/>
</dbReference>
<keyword evidence="4 6" id="KW-0238">DNA-binding</keyword>
<name>A0ABR7G2S4_9FIRM</name>
<evidence type="ECO:0000259" key="8">
    <source>
        <dbReference type="Pfam" id="PF08281"/>
    </source>
</evidence>
<dbReference type="PANTHER" id="PTHR43133:SF8">
    <property type="entry name" value="RNA POLYMERASE SIGMA FACTOR HI_1459-RELATED"/>
    <property type="match status" value="1"/>
</dbReference>
<evidence type="ECO:0000313" key="9">
    <source>
        <dbReference type="EMBL" id="MBC5681737.1"/>
    </source>
</evidence>
<dbReference type="InterPro" id="IPR013249">
    <property type="entry name" value="RNA_pol_sigma70_r4_t2"/>
</dbReference>
<feature type="domain" description="RNA polymerase sigma-70 region 2" evidence="7">
    <location>
        <begin position="44"/>
        <end position="110"/>
    </location>
</feature>
<accession>A0ABR7G2S4</accession>
<dbReference type="Pfam" id="PF08281">
    <property type="entry name" value="Sigma70_r4_2"/>
    <property type="match status" value="1"/>
</dbReference>
<dbReference type="InterPro" id="IPR013324">
    <property type="entry name" value="RNA_pol_sigma_r3/r4-like"/>
</dbReference>
<evidence type="ECO:0000256" key="2">
    <source>
        <dbReference type="ARBA" id="ARBA00023015"/>
    </source>
</evidence>
<evidence type="ECO:0000256" key="4">
    <source>
        <dbReference type="ARBA" id="ARBA00023125"/>
    </source>
</evidence>
<protein>
    <recommendedName>
        <fullName evidence="6">RNA polymerase sigma factor</fullName>
    </recommendedName>
</protein>
<keyword evidence="5 6" id="KW-0804">Transcription</keyword>
<comment type="similarity">
    <text evidence="1 6">Belongs to the sigma-70 factor family. ECF subfamily.</text>
</comment>
<dbReference type="NCBIfam" id="TIGR02937">
    <property type="entry name" value="sigma70-ECF"/>
    <property type="match status" value="1"/>
</dbReference>
<gene>
    <name evidence="9" type="ORF">H8S01_12310</name>
</gene>
<evidence type="ECO:0000259" key="7">
    <source>
        <dbReference type="Pfam" id="PF04542"/>
    </source>
</evidence>
<keyword evidence="10" id="KW-1185">Reference proteome</keyword>